<dbReference type="Proteomes" id="UP000555763">
    <property type="component" value="Unassembled WGS sequence"/>
</dbReference>
<name>A0A828P4Q5_ECOLX</name>
<dbReference type="AlphaFoldDB" id="A0A828P4Q5"/>
<comment type="caution">
    <text evidence="1">The sequence shown here is derived from an EMBL/GenBank/DDBJ whole genome shotgun (WGS) entry which is preliminary data.</text>
</comment>
<sequence length="128" mass="14233">MFIKHVVISALGNQFYTGKDKVTFDYVLAAKLRDVGLEIERNYPVDMGNCKRGFVDIMVTAPSGERCAIEVDKASPRARSILKLRRLKQYGIPGIVILRCSRNPDQYVTDEIDVIPATGKPRSKGASC</sequence>
<dbReference type="EMBL" id="AATLZG010000028">
    <property type="protein sequence ID" value="EFM8156107.1"/>
    <property type="molecule type" value="Genomic_DNA"/>
</dbReference>
<protein>
    <recommendedName>
        <fullName evidence="3">DUF2726 domain-containing protein</fullName>
    </recommendedName>
</protein>
<organism evidence="1 2">
    <name type="scientific">Escherichia coli</name>
    <dbReference type="NCBI Taxonomy" id="562"/>
    <lineage>
        <taxon>Bacteria</taxon>
        <taxon>Pseudomonadati</taxon>
        <taxon>Pseudomonadota</taxon>
        <taxon>Gammaproteobacteria</taxon>
        <taxon>Enterobacterales</taxon>
        <taxon>Enterobacteriaceae</taxon>
        <taxon>Escherichia</taxon>
    </lineage>
</organism>
<accession>A0A828P4Q5</accession>
<proteinExistence type="predicted"/>
<reference evidence="1 2" key="1">
    <citation type="submission" date="2020-02" db="EMBL/GenBank/DDBJ databases">
        <authorList>
            <consortium name="PulseNet: The National Subtyping Network for Foodborne Disease Surveillance"/>
            <person name="Tarr C.L."/>
            <person name="Trees E."/>
            <person name="Katz L.S."/>
            <person name="Carleton-Romer H.A."/>
            <person name="Stroika S."/>
            <person name="Kucerova Z."/>
            <person name="Roache K.F."/>
            <person name="Sabol A.L."/>
            <person name="Besser J."/>
            <person name="Gerner-Smidt P."/>
        </authorList>
    </citation>
    <scope>NUCLEOTIDE SEQUENCE [LARGE SCALE GENOMIC DNA]</scope>
    <source>
        <strain evidence="1 2">PNUSAE002719</strain>
    </source>
</reference>
<gene>
    <name evidence="1" type="ORF">A5U30_003802</name>
</gene>
<evidence type="ECO:0000313" key="1">
    <source>
        <dbReference type="EMBL" id="EFM8156107.1"/>
    </source>
</evidence>
<evidence type="ECO:0008006" key="3">
    <source>
        <dbReference type="Google" id="ProtNLM"/>
    </source>
</evidence>
<evidence type="ECO:0000313" key="2">
    <source>
        <dbReference type="Proteomes" id="UP000555763"/>
    </source>
</evidence>